<feature type="compositionally biased region" description="Basic and acidic residues" evidence="1">
    <location>
        <begin position="364"/>
        <end position="409"/>
    </location>
</feature>
<organism evidence="2 3">
    <name type="scientific">Cercophora scortea</name>
    <dbReference type="NCBI Taxonomy" id="314031"/>
    <lineage>
        <taxon>Eukaryota</taxon>
        <taxon>Fungi</taxon>
        <taxon>Dikarya</taxon>
        <taxon>Ascomycota</taxon>
        <taxon>Pezizomycotina</taxon>
        <taxon>Sordariomycetes</taxon>
        <taxon>Sordariomycetidae</taxon>
        <taxon>Sordariales</taxon>
        <taxon>Lasiosphaeriaceae</taxon>
        <taxon>Cercophora</taxon>
    </lineage>
</organism>
<dbReference type="EMBL" id="JAUEPO010000002">
    <property type="protein sequence ID" value="KAK3333418.1"/>
    <property type="molecule type" value="Genomic_DNA"/>
</dbReference>
<dbReference type="Proteomes" id="UP001286456">
    <property type="component" value="Unassembled WGS sequence"/>
</dbReference>
<proteinExistence type="predicted"/>
<reference evidence="2" key="1">
    <citation type="journal article" date="2023" name="Mol. Phylogenet. Evol.">
        <title>Genome-scale phylogeny and comparative genomics of the fungal order Sordariales.</title>
        <authorList>
            <person name="Hensen N."/>
            <person name="Bonometti L."/>
            <person name="Westerberg I."/>
            <person name="Brannstrom I.O."/>
            <person name="Guillou S."/>
            <person name="Cros-Aarteil S."/>
            <person name="Calhoun S."/>
            <person name="Haridas S."/>
            <person name="Kuo A."/>
            <person name="Mondo S."/>
            <person name="Pangilinan J."/>
            <person name="Riley R."/>
            <person name="LaButti K."/>
            <person name="Andreopoulos B."/>
            <person name="Lipzen A."/>
            <person name="Chen C."/>
            <person name="Yan M."/>
            <person name="Daum C."/>
            <person name="Ng V."/>
            <person name="Clum A."/>
            <person name="Steindorff A."/>
            <person name="Ohm R.A."/>
            <person name="Martin F."/>
            <person name="Silar P."/>
            <person name="Natvig D.O."/>
            <person name="Lalanne C."/>
            <person name="Gautier V."/>
            <person name="Ament-Velasquez S.L."/>
            <person name="Kruys A."/>
            <person name="Hutchinson M.I."/>
            <person name="Powell A.J."/>
            <person name="Barry K."/>
            <person name="Miller A.N."/>
            <person name="Grigoriev I.V."/>
            <person name="Debuchy R."/>
            <person name="Gladieux P."/>
            <person name="Hiltunen Thoren M."/>
            <person name="Johannesson H."/>
        </authorList>
    </citation>
    <scope>NUCLEOTIDE SEQUENCE</scope>
    <source>
        <strain evidence="2">SMH4131-1</strain>
    </source>
</reference>
<protein>
    <submittedName>
        <fullName evidence="2">Uncharacterized protein</fullName>
    </submittedName>
</protein>
<comment type="caution">
    <text evidence="2">The sequence shown here is derived from an EMBL/GenBank/DDBJ whole genome shotgun (WGS) entry which is preliminary data.</text>
</comment>
<evidence type="ECO:0000313" key="3">
    <source>
        <dbReference type="Proteomes" id="UP001286456"/>
    </source>
</evidence>
<feature type="region of interest" description="Disordered" evidence="1">
    <location>
        <begin position="314"/>
        <end position="335"/>
    </location>
</feature>
<dbReference type="AlphaFoldDB" id="A0AAE0IY64"/>
<evidence type="ECO:0000256" key="1">
    <source>
        <dbReference type="SAM" id="MobiDB-lite"/>
    </source>
</evidence>
<feature type="compositionally biased region" description="Basic and acidic residues" evidence="1">
    <location>
        <begin position="317"/>
        <end position="326"/>
    </location>
</feature>
<reference evidence="2" key="2">
    <citation type="submission" date="2023-06" db="EMBL/GenBank/DDBJ databases">
        <authorList>
            <consortium name="Lawrence Berkeley National Laboratory"/>
            <person name="Haridas S."/>
            <person name="Hensen N."/>
            <person name="Bonometti L."/>
            <person name="Westerberg I."/>
            <person name="Brannstrom I.O."/>
            <person name="Guillou S."/>
            <person name="Cros-Aarteil S."/>
            <person name="Calhoun S."/>
            <person name="Kuo A."/>
            <person name="Mondo S."/>
            <person name="Pangilinan J."/>
            <person name="Riley R."/>
            <person name="Labutti K."/>
            <person name="Andreopoulos B."/>
            <person name="Lipzen A."/>
            <person name="Chen C."/>
            <person name="Yanf M."/>
            <person name="Daum C."/>
            <person name="Ng V."/>
            <person name="Clum A."/>
            <person name="Steindorff A."/>
            <person name="Ohm R."/>
            <person name="Martin F."/>
            <person name="Silar P."/>
            <person name="Natvig D."/>
            <person name="Lalanne C."/>
            <person name="Gautier V."/>
            <person name="Ament-Velasquez S.L."/>
            <person name="Kruys A."/>
            <person name="Hutchinson M.I."/>
            <person name="Powell A.J."/>
            <person name="Barry K."/>
            <person name="Miller A.N."/>
            <person name="Grigoriev I.V."/>
            <person name="Debuchy R."/>
            <person name="Gladieux P."/>
            <person name="Thoren M.H."/>
            <person name="Johannesson H."/>
        </authorList>
    </citation>
    <scope>NUCLEOTIDE SEQUENCE</scope>
    <source>
        <strain evidence="2">SMH4131-1</strain>
    </source>
</reference>
<sequence>MPADDDPPRNPFVRFKHYVDNRVSAGLQSIFGLPSVVSRTFSLPTPPTSSSNTDDNNKNKSNTKSTDDKKDPPNIMAPRSLVPRSSAITNNAQDTAPSPYDDPALESKLDQLRGGTFDDHQQAWHLFATYSEYSPLRLSAEFGWEPTPNGLPSHYDPELFGWTDAFEDLLAASSGKPMMSLADRYLLNQLTFPSTAWRSSREGRYSGNRSAQAWLNRLRAQGLTEVYFPFHEPHVGYRSPQTMQEWVEARREMARAWPDDISTWAAWRDEFEKFAKQVDEKGVAEGVGGLFPELGRAIKVLGKVLEDEVRAFPFGGKGEERKPREGAEDDDKETEEDLYTVIQSAFHESERSLANFIKSFAEGAKRNEDERKRERRTTLDEKEDKGTKTHTSRSEFVDDEGNVHVRTETTRTSADGTEVYRETSYTVRPAATTRPRSSSGEVEEEKLEREEALHKKEDEKAERRKAGWFWK</sequence>
<keyword evidence="3" id="KW-1185">Reference proteome</keyword>
<gene>
    <name evidence="2" type="ORF">B0T19DRAFT_483478</name>
</gene>
<evidence type="ECO:0000313" key="2">
    <source>
        <dbReference type="EMBL" id="KAK3333418.1"/>
    </source>
</evidence>
<feature type="region of interest" description="Disordered" evidence="1">
    <location>
        <begin position="38"/>
        <end position="104"/>
    </location>
</feature>
<feature type="region of interest" description="Disordered" evidence="1">
    <location>
        <begin position="364"/>
        <end position="471"/>
    </location>
</feature>
<feature type="compositionally biased region" description="Basic and acidic residues" evidence="1">
    <location>
        <begin position="446"/>
        <end position="465"/>
    </location>
</feature>
<accession>A0AAE0IY64</accession>
<name>A0AAE0IY64_9PEZI</name>
<feature type="compositionally biased region" description="Low complexity" evidence="1">
    <location>
        <begin position="48"/>
        <end position="64"/>
    </location>
</feature>
<feature type="compositionally biased region" description="Polar residues" evidence="1">
    <location>
        <begin position="86"/>
        <end position="96"/>
    </location>
</feature>